<protein>
    <recommendedName>
        <fullName evidence="8">Magnesium and cobalt efflux protein CorC</fullName>
    </recommendedName>
</protein>
<dbReference type="GO" id="GO:0005886">
    <property type="term" value="C:plasma membrane"/>
    <property type="evidence" value="ECO:0007669"/>
    <property type="project" value="TreeGrafter"/>
</dbReference>
<accession>A0AAW9REP8</accession>
<keyword evidence="5 9" id="KW-0129">CBS domain</keyword>
<evidence type="ECO:0000256" key="9">
    <source>
        <dbReference type="PROSITE-ProRule" id="PRU00703"/>
    </source>
</evidence>
<dbReference type="InterPro" id="IPR046342">
    <property type="entry name" value="CBS_dom_sf"/>
</dbReference>
<dbReference type="Gene3D" id="3.30.465.10">
    <property type="match status" value="1"/>
</dbReference>
<feature type="domain" description="CBS" evidence="10">
    <location>
        <begin position="69"/>
        <end position="131"/>
    </location>
</feature>
<comment type="function">
    <text evidence="7">Plays a role in the transport of magnesium and cobalt ions.</text>
</comment>
<keyword evidence="2" id="KW-0813">Transport</keyword>
<comment type="similarity">
    <text evidence="1">Belongs to the UPF0053 family.</text>
</comment>
<evidence type="ECO:0000256" key="7">
    <source>
        <dbReference type="ARBA" id="ARBA00037273"/>
    </source>
</evidence>
<dbReference type="RefSeq" id="WP_354694745.1">
    <property type="nucleotide sequence ID" value="NZ_JAZHOG010000004.1"/>
</dbReference>
<evidence type="ECO:0000313" key="12">
    <source>
        <dbReference type="Proteomes" id="UP001359886"/>
    </source>
</evidence>
<dbReference type="SMART" id="SM00116">
    <property type="entry name" value="CBS"/>
    <property type="match status" value="2"/>
</dbReference>
<evidence type="ECO:0000256" key="1">
    <source>
        <dbReference type="ARBA" id="ARBA00006337"/>
    </source>
</evidence>
<comment type="caution">
    <text evidence="11">The sequence shown here is derived from an EMBL/GenBank/DDBJ whole genome shotgun (WGS) entry which is preliminary data.</text>
</comment>
<dbReference type="InterPro" id="IPR036318">
    <property type="entry name" value="FAD-bd_PCMH-like_sf"/>
</dbReference>
<keyword evidence="4" id="KW-0460">Magnesium</keyword>
<evidence type="ECO:0000256" key="3">
    <source>
        <dbReference type="ARBA" id="ARBA00022737"/>
    </source>
</evidence>
<keyword evidence="3" id="KW-0677">Repeat</keyword>
<dbReference type="FunFam" id="3.10.580.10:FF:000002">
    <property type="entry name" value="Magnesium/cobalt efflux protein CorC"/>
    <property type="match status" value="1"/>
</dbReference>
<dbReference type="InterPro" id="IPR000644">
    <property type="entry name" value="CBS_dom"/>
</dbReference>
<dbReference type="InterPro" id="IPR005170">
    <property type="entry name" value="Transptr-assoc_dom"/>
</dbReference>
<dbReference type="PANTHER" id="PTHR22777:SF27">
    <property type="entry name" value="MAGNESIUM AND COBALT EFFLUX PROTEIN CORC"/>
    <property type="match status" value="1"/>
</dbReference>
<dbReference type="Pfam" id="PF21917">
    <property type="entry name" value="NMB0537_N"/>
    <property type="match status" value="1"/>
</dbReference>
<evidence type="ECO:0000256" key="6">
    <source>
        <dbReference type="ARBA" id="ARBA00023285"/>
    </source>
</evidence>
<dbReference type="InterPro" id="IPR016169">
    <property type="entry name" value="FAD-bd_PCMH_sub2"/>
</dbReference>
<dbReference type="PANTHER" id="PTHR22777">
    <property type="entry name" value="HEMOLYSIN-RELATED"/>
    <property type="match status" value="1"/>
</dbReference>
<gene>
    <name evidence="11" type="ORF">V3330_07265</name>
</gene>
<dbReference type="InterPro" id="IPR054115">
    <property type="entry name" value="CorC_N"/>
</dbReference>
<keyword evidence="12" id="KW-1185">Reference proteome</keyword>
<evidence type="ECO:0000256" key="2">
    <source>
        <dbReference type="ARBA" id="ARBA00022448"/>
    </source>
</evidence>
<dbReference type="Proteomes" id="UP001359886">
    <property type="component" value="Unassembled WGS sequence"/>
</dbReference>
<evidence type="ECO:0000256" key="8">
    <source>
        <dbReference type="ARBA" id="ARBA00040729"/>
    </source>
</evidence>
<dbReference type="EMBL" id="JAZHOG010000004">
    <property type="protein sequence ID" value="MEJ8567424.1"/>
    <property type="molecule type" value="Genomic_DNA"/>
</dbReference>
<evidence type="ECO:0000256" key="5">
    <source>
        <dbReference type="ARBA" id="ARBA00023122"/>
    </source>
</evidence>
<proteinExistence type="inferred from homology"/>
<reference evidence="11 12" key="1">
    <citation type="submission" date="2024-02" db="EMBL/GenBank/DDBJ databases">
        <title>A novel Wenzhouxiangellaceae bacterium, isolated from coastal sediments.</title>
        <authorList>
            <person name="Du Z.-J."/>
            <person name="Ye Y.-Q."/>
            <person name="Zhang X.-Y."/>
        </authorList>
    </citation>
    <scope>NUCLEOTIDE SEQUENCE [LARGE SCALE GENOMIC DNA]</scope>
    <source>
        <strain evidence="11 12">CH-27</strain>
    </source>
</reference>
<feature type="domain" description="CBS" evidence="10">
    <location>
        <begin position="134"/>
        <end position="191"/>
    </location>
</feature>
<dbReference type="Pfam" id="PF03471">
    <property type="entry name" value="CorC_HlyC"/>
    <property type="match status" value="1"/>
</dbReference>
<name>A0AAW9REP8_9GAMM</name>
<sequence>MTEDQSSNGSGPRSWVDRIGKALSNLPRNREELIELLEESLTAGVIDEDALAMMKGALEVSEMQVRDAMIPRSQMVVVPSDVDLESFLPRIIDSGHSRFPVIGEDKDGVVGILLAKDLLPHVASGGEHFDLQSAIRPAMLIPESKRLNMLLRDFRASRNHMAIVVDEYGGVSGLITIEDVLEEIVGDIDDEYDAQEEALVLSLGPRRYQVQALTPIDDLNEVIGSEFSDDEYGTIGGLLMARFGRVPEVDDVVVLGDRWEFRVTRADSRRLLTLELNDIQ</sequence>
<evidence type="ECO:0000256" key="4">
    <source>
        <dbReference type="ARBA" id="ARBA00022842"/>
    </source>
</evidence>
<evidence type="ECO:0000313" key="11">
    <source>
        <dbReference type="EMBL" id="MEJ8567424.1"/>
    </source>
</evidence>
<dbReference type="SUPFAM" id="SSF56176">
    <property type="entry name" value="FAD-binding/transporter-associated domain-like"/>
    <property type="match status" value="1"/>
</dbReference>
<dbReference type="InterPro" id="IPR044751">
    <property type="entry name" value="Ion_transp-like_CBS"/>
</dbReference>
<dbReference type="AlphaFoldDB" id="A0AAW9REP8"/>
<dbReference type="PROSITE" id="PS51371">
    <property type="entry name" value="CBS"/>
    <property type="match status" value="2"/>
</dbReference>
<dbReference type="GO" id="GO:0050660">
    <property type="term" value="F:flavin adenine dinucleotide binding"/>
    <property type="evidence" value="ECO:0007669"/>
    <property type="project" value="InterPro"/>
</dbReference>
<keyword evidence="6" id="KW-0170">Cobalt</keyword>
<evidence type="ECO:0000259" key="10">
    <source>
        <dbReference type="PROSITE" id="PS51371"/>
    </source>
</evidence>
<organism evidence="11 12">
    <name type="scientific">Elongatibacter sediminis</name>
    <dbReference type="NCBI Taxonomy" id="3119006"/>
    <lineage>
        <taxon>Bacteria</taxon>
        <taxon>Pseudomonadati</taxon>
        <taxon>Pseudomonadota</taxon>
        <taxon>Gammaproteobacteria</taxon>
        <taxon>Chromatiales</taxon>
        <taxon>Wenzhouxiangellaceae</taxon>
        <taxon>Elongatibacter</taxon>
    </lineage>
</organism>
<dbReference type="Gene3D" id="3.10.580.10">
    <property type="entry name" value="CBS-domain"/>
    <property type="match status" value="1"/>
</dbReference>
<dbReference type="CDD" id="cd04590">
    <property type="entry name" value="CBS_pair_CorC_HlyC_assoc"/>
    <property type="match status" value="1"/>
</dbReference>
<dbReference type="SMART" id="SM01091">
    <property type="entry name" value="CorC_HlyC"/>
    <property type="match status" value="1"/>
</dbReference>
<dbReference type="SUPFAM" id="SSF54631">
    <property type="entry name" value="CBS-domain pair"/>
    <property type="match status" value="1"/>
</dbReference>
<dbReference type="Pfam" id="PF00571">
    <property type="entry name" value="CBS"/>
    <property type="match status" value="2"/>
</dbReference>